<dbReference type="AlphaFoldDB" id="A0A2S3UY95"/>
<protein>
    <submittedName>
        <fullName evidence="2">Ubiquinone/menaquinone biosynthesis C-methylase UbiE</fullName>
    </submittedName>
</protein>
<dbReference type="PANTHER" id="PTHR43591:SF24">
    <property type="entry name" value="2-METHOXY-6-POLYPRENYL-1,4-BENZOQUINOL METHYLASE, MITOCHONDRIAL"/>
    <property type="match status" value="1"/>
</dbReference>
<dbReference type="GO" id="GO:0032259">
    <property type="term" value="P:methylation"/>
    <property type="evidence" value="ECO:0007669"/>
    <property type="project" value="UniProtKB-KW"/>
</dbReference>
<proteinExistence type="predicted"/>
<dbReference type="EMBL" id="PPCN01000003">
    <property type="protein sequence ID" value="POF32419.1"/>
    <property type="molecule type" value="Genomic_DNA"/>
</dbReference>
<keyword evidence="2" id="KW-0830">Ubiquinone</keyword>
<dbReference type="InterPro" id="IPR029063">
    <property type="entry name" value="SAM-dependent_MTases_sf"/>
</dbReference>
<keyword evidence="2" id="KW-0489">Methyltransferase</keyword>
<dbReference type="SUPFAM" id="SSF53335">
    <property type="entry name" value="S-adenosyl-L-methionine-dependent methyltransferases"/>
    <property type="match status" value="1"/>
</dbReference>
<keyword evidence="2" id="KW-0808">Transferase</keyword>
<dbReference type="Pfam" id="PF13847">
    <property type="entry name" value="Methyltransf_31"/>
    <property type="match status" value="1"/>
</dbReference>
<dbReference type="InterPro" id="IPR025714">
    <property type="entry name" value="Methyltranfer_dom"/>
</dbReference>
<evidence type="ECO:0000313" key="2">
    <source>
        <dbReference type="EMBL" id="POF32419.1"/>
    </source>
</evidence>
<dbReference type="CDD" id="cd02440">
    <property type="entry name" value="AdoMet_MTases"/>
    <property type="match status" value="1"/>
</dbReference>
<dbReference type="Proteomes" id="UP000236959">
    <property type="component" value="Unassembled WGS sequence"/>
</dbReference>
<dbReference type="PANTHER" id="PTHR43591">
    <property type="entry name" value="METHYLTRANSFERASE"/>
    <property type="match status" value="1"/>
</dbReference>
<evidence type="ECO:0000313" key="3">
    <source>
        <dbReference type="Proteomes" id="UP000236959"/>
    </source>
</evidence>
<evidence type="ECO:0000259" key="1">
    <source>
        <dbReference type="Pfam" id="PF13847"/>
    </source>
</evidence>
<dbReference type="RefSeq" id="WP_103222380.1">
    <property type="nucleotide sequence ID" value="NZ_PPCN01000003.1"/>
</dbReference>
<gene>
    <name evidence="2" type="ORF">CLV41_103342</name>
</gene>
<reference evidence="2 3" key="1">
    <citation type="submission" date="2018-01" db="EMBL/GenBank/DDBJ databases">
        <title>Genomic Encyclopedia of Archaeal and Bacterial Type Strains, Phase II (KMG-II): from individual species to whole genera.</title>
        <authorList>
            <person name="Goeker M."/>
        </authorList>
    </citation>
    <scope>NUCLEOTIDE SEQUENCE [LARGE SCALE GENOMIC DNA]</scope>
    <source>
        <strain evidence="2 3">DSM 17023</strain>
    </source>
</reference>
<keyword evidence="3" id="KW-1185">Reference proteome</keyword>
<name>A0A2S3UY95_9HYPH</name>
<sequence length="299" mass="32766">MTISMNTNLLASPVDQPSPLVDFWNQILAPKFIRYRHVLVGGLSRHSEAVLPQLDIESGSRILDVGCGFGDTAAYLAGRTGPSGEVVGIDCCNAFLDFGRDLAEQHRIHNVRFAEGDIEQGMDEGLFDFVFARFGTMFFSNPVAGLRAMRVCLKPGGELAHIVWRQRADNPWLIAARDIVRQFLPAPGADALTCGPGPFSMADEETTRTRMEIAGFTDIAFKRVDAKVLVGRDIEDAVNFQLAIGPAGETFREAGALAEQRRPEIVAALSELFREVEAREGGLWMDSSSWLITARNPAI</sequence>
<accession>A0A2S3UY95</accession>
<feature type="domain" description="Methyltransferase" evidence="1">
    <location>
        <begin position="57"/>
        <end position="160"/>
    </location>
</feature>
<dbReference type="GO" id="GO:0008168">
    <property type="term" value="F:methyltransferase activity"/>
    <property type="evidence" value="ECO:0007669"/>
    <property type="project" value="UniProtKB-KW"/>
</dbReference>
<dbReference type="Gene3D" id="3.40.50.150">
    <property type="entry name" value="Vaccinia Virus protein VP39"/>
    <property type="match status" value="1"/>
</dbReference>
<comment type="caution">
    <text evidence="2">The sequence shown here is derived from an EMBL/GenBank/DDBJ whole genome shotgun (WGS) entry which is preliminary data.</text>
</comment>
<organism evidence="2 3">
    <name type="scientific">Roseibium marinum</name>
    <dbReference type="NCBI Taxonomy" id="281252"/>
    <lineage>
        <taxon>Bacteria</taxon>
        <taxon>Pseudomonadati</taxon>
        <taxon>Pseudomonadota</taxon>
        <taxon>Alphaproteobacteria</taxon>
        <taxon>Hyphomicrobiales</taxon>
        <taxon>Stappiaceae</taxon>
        <taxon>Roseibium</taxon>
    </lineage>
</organism>
<dbReference type="OrthoDB" id="8153637at2"/>